<gene>
    <name evidence="3" type="ORF">CEPIT_LOCUS33429</name>
</gene>
<dbReference type="Pfam" id="PF10536">
    <property type="entry name" value="PMD"/>
    <property type="match status" value="1"/>
</dbReference>
<dbReference type="PANTHER" id="PTHR46033">
    <property type="entry name" value="PROTEIN MAIN-LIKE 2"/>
    <property type="match status" value="1"/>
</dbReference>
<evidence type="ECO:0000313" key="3">
    <source>
        <dbReference type="EMBL" id="CAH9134065.1"/>
    </source>
</evidence>
<sequence>MGAGESQVVLEIFTSYKRSPRHCLRLYRDDLDRMSESQFDFTPYAFEILPPIILNDAPLWSAEVMLIFCNMTKRHYPDRFLRQFHIRQDTPNDPLPGTDNHGNQGVSFDQPPPYYDSYQYSTQADDYVESFLNSSFYYGDTTGNWNTGGGDGAGPSMQRKM</sequence>
<evidence type="ECO:0000256" key="1">
    <source>
        <dbReference type="SAM" id="MobiDB-lite"/>
    </source>
</evidence>
<dbReference type="AlphaFoldDB" id="A0AAV0FEV7"/>
<dbReference type="InterPro" id="IPR044824">
    <property type="entry name" value="MAIN-like"/>
</dbReference>
<name>A0AAV0FEV7_9ASTE</name>
<feature type="region of interest" description="Disordered" evidence="1">
    <location>
        <begin position="88"/>
        <end position="111"/>
    </location>
</feature>
<dbReference type="GO" id="GO:0010073">
    <property type="term" value="P:meristem maintenance"/>
    <property type="evidence" value="ECO:0007669"/>
    <property type="project" value="InterPro"/>
</dbReference>
<dbReference type="EMBL" id="CAMAPF010000979">
    <property type="protein sequence ID" value="CAH9134065.1"/>
    <property type="molecule type" value="Genomic_DNA"/>
</dbReference>
<dbReference type="InterPro" id="IPR019557">
    <property type="entry name" value="AminoTfrase-like_pln_mobile"/>
</dbReference>
<reference evidence="3" key="1">
    <citation type="submission" date="2022-07" db="EMBL/GenBank/DDBJ databases">
        <authorList>
            <person name="Macas J."/>
            <person name="Novak P."/>
            <person name="Neumann P."/>
        </authorList>
    </citation>
    <scope>NUCLEOTIDE SEQUENCE</scope>
</reference>
<keyword evidence="4" id="KW-1185">Reference proteome</keyword>
<accession>A0AAV0FEV7</accession>
<organism evidence="3 4">
    <name type="scientific">Cuscuta epithymum</name>
    <dbReference type="NCBI Taxonomy" id="186058"/>
    <lineage>
        <taxon>Eukaryota</taxon>
        <taxon>Viridiplantae</taxon>
        <taxon>Streptophyta</taxon>
        <taxon>Embryophyta</taxon>
        <taxon>Tracheophyta</taxon>
        <taxon>Spermatophyta</taxon>
        <taxon>Magnoliopsida</taxon>
        <taxon>eudicotyledons</taxon>
        <taxon>Gunneridae</taxon>
        <taxon>Pentapetalae</taxon>
        <taxon>asterids</taxon>
        <taxon>lamiids</taxon>
        <taxon>Solanales</taxon>
        <taxon>Convolvulaceae</taxon>
        <taxon>Cuscuteae</taxon>
        <taxon>Cuscuta</taxon>
        <taxon>Cuscuta subgen. Cuscuta</taxon>
    </lineage>
</organism>
<dbReference type="Proteomes" id="UP001152523">
    <property type="component" value="Unassembled WGS sequence"/>
</dbReference>
<proteinExistence type="predicted"/>
<evidence type="ECO:0000259" key="2">
    <source>
        <dbReference type="Pfam" id="PF10536"/>
    </source>
</evidence>
<dbReference type="PANTHER" id="PTHR46033:SF8">
    <property type="entry name" value="PROTEIN MAINTENANCE OF MERISTEMS-LIKE"/>
    <property type="match status" value="1"/>
</dbReference>
<feature type="domain" description="Aminotransferase-like plant mobile" evidence="2">
    <location>
        <begin position="21"/>
        <end position="94"/>
    </location>
</feature>
<protein>
    <recommendedName>
        <fullName evidence="2">Aminotransferase-like plant mobile domain-containing protein</fullName>
    </recommendedName>
</protein>
<evidence type="ECO:0000313" key="4">
    <source>
        <dbReference type="Proteomes" id="UP001152523"/>
    </source>
</evidence>
<comment type="caution">
    <text evidence="3">The sequence shown here is derived from an EMBL/GenBank/DDBJ whole genome shotgun (WGS) entry which is preliminary data.</text>
</comment>